<dbReference type="GO" id="GO:0003677">
    <property type="term" value="F:DNA binding"/>
    <property type="evidence" value="ECO:0007669"/>
    <property type="project" value="InterPro"/>
</dbReference>
<reference evidence="11 12" key="1">
    <citation type="submission" date="2019-04" db="EMBL/GenBank/DDBJ databases">
        <authorList>
            <person name="Feng G."/>
            <person name="Zhang J."/>
            <person name="Zhu H."/>
        </authorList>
    </citation>
    <scope>NUCLEOTIDE SEQUENCE [LARGE SCALE GENOMIC DNA]</scope>
    <source>
        <strain evidence="11 12">JCM 19491</strain>
    </source>
</reference>
<dbReference type="InterPro" id="IPR004546">
    <property type="entry name" value="Restrct_endonuc_T1M"/>
</dbReference>
<dbReference type="Gene3D" id="3.40.50.150">
    <property type="entry name" value="Vaccinia Virus protein VP39"/>
    <property type="match status" value="1"/>
</dbReference>
<organism evidence="11 12">
    <name type="scientific">Hymenobacter wooponensis</name>
    <dbReference type="NCBI Taxonomy" id="1525360"/>
    <lineage>
        <taxon>Bacteria</taxon>
        <taxon>Pseudomonadati</taxon>
        <taxon>Bacteroidota</taxon>
        <taxon>Cytophagia</taxon>
        <taxon>Cytophagales</taxon>
        <taxon>Hymenobacteraceae</taxon>
        <taxon>Hymenobacter</taxon>
    </lineage>
</organism>
<dbReference type="NCBIfam" id="TIGR00497">
    <property type="entry name" value="hsdM"/>
    <property type="match status" value="1"/>
</dbReference>
<proteinExistence type="inferred from homology"/>
<dbReference type="InterPro" id="IPR022749">
    <property type="entry name" value="D12N6_MeTrfase_N"/>
</dbReference>
<dbReference type="InterPro" id="IPR003356">
    <property type="entry name" value="DNA_methylase_A-5"/>
</dbReference>
<feature type="domain" description="N6 adenine-specific DNA methyltransferase N-terminal" evidence="10">
    <location>
        <begin position="10"/>
        <end position="124"/>
    </location>
</feature>
<comment type="caution">
    <text evidence="11">The sequence shown here is derived from an EMBL/GenBank/DDBJ whole genome shotgun (WGS) entry which is preliminary data.</text>
</comment>
<dbReference type="PROSITE" id="PS51257">
    <property type="entry name" value="PROKAR_LIPOPROTEIN"/>
    <property type="match status" value="1"/>
</dbReference>
<dbReference type="AlphaFoldDB" id="A0A4Z0MN77"/>
<dbReference type="PROSITE" id="PS00092">
    <property type="entry name" value="N6_MTASE"/>
    <property type="match status" value="1"/>
</dbReference>
<evidence type="ECO:0000259" key="9">
    <source>
        <dbReference type="Pfam" id="PF02384"/>
    </source>
</evidence>
<dbReference type="Pfam" id="PF02384">
    <property type="entry name" value="N6_Mtase"/>
    <property type="match status" value="1"/>
</dbReference>
<dbReference type="PANTHER" id="PTHR42933">
    <property type="entry name" value="SLR6095 PROTEIN"/>
    <property type="match status" value="1"/>
</dbReference>
<keyword evidence="6" id="KW-0680">Restriction system</keyword>
<dbReference type="InterPro" id="IPR002052">
    <property type="entry name" value="DNA_methylase_N6_adenine_CS"/>
</dbReference>
<protein>
    <recommendedName>
        <fullName evidence="2">site-specific DNA-methyltransferase (adenine-specific)</fullName>
        <ecNumber evidence="2">2.1.1.72</ecNumber>
    </recommendedName>
</protein>
<dbReference type="PANTHER" id="PTHR42933:SF3">
    <property type="entry name" value="TYPE I RESTRICTION ENZYME MJAVIII METHYLASE SUBUNIT"/>
    <property type="match status" value="1"/>
</dbReference>
<comment type="catalytic activity">
    <reaction evidence="7">
        <text>a 2'-deoxyadenosine in DNA + S-adenosyl-L-methionine = an N(6)-methyl-2'-deoxyadenosine in DNA + S-adenosyl-L-homocysteine + H(+)</text>
        <dbReference type="Rhea" id="RHEA:15197"/>
        <dbReference type="Rhea" id="RHEA-COMP:12418"/>
        <dbReference type="Rhea" id="RHEA-COMP:12419"/>
        <dbReference type="ChEBI" id="CHEBI:15378"/>
        <dbReference type="ChEBI" id="CHEBI:57856"/>
        <dbReference type="ChEBI" id="CHEBI:59789"/>
        <dbReference type="ChEBI" id="CHEBI:90615"/>
        <dbReference type="ChEBI" id="CHEBI:90616"/>
        <dbReference type="EC" id="2.1.1.72"/>
    </reaction>
</comment>
<feature type="region of interest" description="Disordered" evidence="8">
    <location>
        <begin position="646"/>
        <end position="674"/>
    </location>
</feature>
<gene>
    <name evidence="11" type="ORF">EU557_13465</name>
</gene>
<dbReference type="SUPFAM" id="SSF53335">
    <property type="entry name" value="S-adenosyl-L-methionine-dependent methyltransferases"/>
    <property type="match status" value="1"/>
</dbReference>
<evidence type="ECO:0000256" key="6">
    <source>
        <dbReference type="ARBA" id="ARBA00022747"/>
    </source>
</evidence>
<dbReference type="OrthoDB" id="9814572at2"/>
<dbReference type="GO" id="GO:0009007">
    <property type="term" value="F:site-specific DNA-methyltransferase (adenine-specific) activity"/>
    <property type="evidence" value="ECO:0007669"/>
    <property type="project" value="UniProtKB-EC"/>
</dbReference>
<dbReference type="GO" id="GO:0032259">
    <property type="term" value="P:methylation"/>
    <property type="evidence" value="ECO:0007669"/>
    <property type="project" value="UniProtKB-KW"/>
</dbReference>
<evidence type="ECO:0000256" key="7">
    <source>
        <dbReference type="ARBA" id="ARBA00047942"/>
    </source>
</evidence>
<keyword evidence="3 11" id="KW-0489">Methyltransferase</keyword>
<evidence type="ECO:0000256" key="1">
    <source>
        <dbReference type="ARBA" id="ARBA00006594"/>
    </source>
</evidence>
<evidence type="ECO:0000313" key="11">
    <source>
        <dbReference type="EMBL" id="TGD80806.1"/>
    </source>
</evidence>
<dbReference type="Gene3D" id="1.20.1260.30">
    <property type="match status" value="2"/>
</dbReference>
<name>A0A4Z0MN77_9BACT</name>
<dbReference type="GO" id="GO:0008170">
    <property type="term" value="F:N-methyltransferase activity"/>
    <property type="evidence" value="ECO:0007669"/>
    <property type="project" value="InterPro"/>
</dbReference>
<dbReference type="Proteomes" id="UP000298284">
    <property type="component" value="Unassembled WGS sequence"/>
</dbReference>
<dbReference type="EMBL" id="SRKZ01000003">
    <property type="protein sequence ID" value="TGD80806.1"/>
    <property type="molecule type" value="Genomic_DNA"/>
</dbReference>
<evidence type="ECO:0000313" key="12">
    <source>
        <dbReference type="Proteomes" id="UP000298284"/>
    </source>
</evidence>
<keyword evidence="5" id="KW-0949">S-adenosyl-L-methionine</keyword>
<dbReference type="InterPro" id="IPR051537">
    <property type="entry name" value="DNA_Adenine_Mtase"/>
</dbReference>
<evidence type="ECO:0000256" key="4">
    <source>
        <dbReference type="ARBA" id="ARBA00022679"/>
    </source>
</evidence>
<dbReference type="EC" id="2.1.1.72" evidence="2"/>
<keyword evidence="12" id="KW-1185">Reference proteome</keyword>
<evidence type="ECO:0000259" key="10">
    <source>
        <dbReference type="Pfam" id="PF12161"/>
    </source>
</evidence>
<dbReference type="InterPro" id="IPR038333">
    <property type="entry name" value="T1MK-like_N_sf"/>
</dbReference>
<evidence type="ECO:0000256" key="3">
    <source>
        <dbReference type="ARBA" id="ARBA00022603"/>
    </source>
</evidence>
<sequence length="859" mass="95182">MALKKSALYSSLWQSCDELRGSMDASQYKNYVLVLLFMKYVSDKYAGRTDALLEVPEGGSFQDMVDAIGKKDIGDRLNKIISKMAEANGLTGVLDVPEADFNDDNKLGSGQEMVDMLSGLVAIFNKPELNFAQNRADGDDLLGDAYEYLMRHFATESGKSKGQFYTPSEVSRVIAKIVGIDQSTRANQSIYDPTCGSGSLLLKAADEALPTKISIFGQEMDNATYALARMNMILHGHDGADLAKGNTLASPATWGAGVNQLKQHDFIVANPPFSTKKWMNGLKPYADPYGRFTGFGVPPAKNGDYAFLLHIVRSLKGNGKAVVVLPHGVLFRGNAEATIRRNLVQKGYLKGIIGLPANLFYGTGIPACLLVLDKEGAATRTHLFMVDASRGYIKDGNKNRLREQDQHRIVDVWRRQQNEDHFARLVPLTEIESNDYNLNLPRYVEGPPTQDRHDIEAHLRGGLPAADLEALAAYWDVYPTLRDVLTEPGDRPGYFRLRVAPDDIRPTIFEHPEFRAFRQQVEETFGTWVERAEPLLRGINADTKPKALLETLGEDLLATFDPVHLLDGYDVYQRLMNYWTATLQDDMYHVVAEGWEALPYRPLVGKVDKDKPNKKQRLGPWTSDLVPRELLISRYLTTEHGAVEAAAEAAAEATRQREELEEEHTGEEGLLSDLEYNNPTQLAAAVKARLREMTKGTKPASPAPKRGRKAKYDPANPPADLFAELPVEEPVPLAAAATIAPADPEELAALHALETALNYESASKKALTKAQAHLEAQILPAYERLTPEATRDLVVIYKWLDTLHRAVGQELSRLSQGLARRLDELGTRYAAPLPLQEAAVAALTQQVQTHLQAMGFSWN</sequence>
<evidence type="ECO:0000256" key="2">
    <source>
        <dbReference type="ARBA" id="ARBA00011900"/>
    </source>
</evidence>
<evidence type="ECO:0000256" key="5">
    <source>
        <dbReference type="ARBA" id="ARBA00022691"/>
    </source>
</evidence>
<dbReference type="InterPro" id="IPR029063">
    <property type="entry name" value="SAM-dependent_MTases_sf"/>
</dbReference>
<dbReference type="GO" id="GO:0009307">
    <property type="term" value="P:DNA restriction-modification system"/>
    <property type="evidence" value="ECO:0007669"/>
    <property type="project" value="UniProtKB-KW"/>
</dbReference>
<dbReference type="Pfam" id="PF12161">
    <property type="entry name" value="HsdM_N"/>
    <property type="match status" value="1"/>
</dbReference>
<feature type="region of interest" description="Disordered" evidence="8">
    <location>
        <begin position="693"/>
        <end position="717"/>
    </location>
</feature>
<dbReference type="RefSeq" id="WP_135530948.1">
    <property type="nucleotide sequence ID" value="NZ_SRKZ01000003.1"/>
</dbReference>
<accession>A0A4Z0MN77</accession>
<comment type="similarity">
    <text evidence="1">Belongs to the N(4)/N(6)-methyltransferase family.</text>
</comment>
<keyword evidence="4 11" id="KW-0808">Transferase</keyword>
<evidence type="ECO:0000256" key="8">
    <source>
        <dbReference type="SAM" id="MobiDB-lite"/>
    </source>
</evidence>
<dbReference type="PRINTS" id="PR00507">
    <property type="entry name" value="N12N6MTFRASE"/>
</dbReference>
<feature type="domain" description="DNA methylase adenine-specific" evidence="9">
    <location>
        <begin position="139"/>
        <end position="450"/>
    </location>
</feature>